<comment type="caution">
    <text evidence="5">The sequence shown here is derived from an EMBL/GenBank/DDBJ whole genome shotgun (WGS) entry which is preliminary data.</text>
</comment>
<dbReference type="InterPro" id="IPR002619">
    <property type="entry name" value="CX"/>
</dbReference>
<reference evidence="5 6" key="1">
    <citation type="journal article" date="2017" name="Curr. Biol.">
        <title>Genome architecture and evolution of a unichromosomal asexual nematode.</title>
        <authorList>
            <person name="Fradin H."/>
            <person name="Zegar C."/>
            <person name="Gutwein M."/>
            <person name="Lucas J."/>
            <person name="Kovtun M."/>
            <person name="Corcoran D."/>
            <person name="Baugh L.R."/>
            <person name="Kiontke K."/>
            <person name="Gunsalus K."/>
            <person name="Fitch D.H."/>
            <person name="Piano F."/>
        </authorList>
    </citation>
    <scope>NUCLEOTIDE SEQUENCE [LARGE SCALE GENOMIC DNA]</scope>
    <source>
        <strain evidence="5">PF1309</strain>
    </source>
</reference>
<protein>
    <recommendedName>
        <fullName evidence="4">CX domain-containing protein</fullName>
    </recommendedName>
</protein>
<dbReference type="PANTHER" id="PTHR47520">
    <property type="entry name" value="CX DOMAIN-CONTAINING PROTEIN-RELATED"/>
    <property type="match status" value="1"/>
</dbReference>
<dbReference type="EMBL" id="LIAE01010377">
    <property type="protein sequence ID" value="PAV62285.1"/>
    <property type="molecule type" value="Genomic_DNA"/>
</dbReference>
<keyword evidence="2" id="KW-0472">Membrane</keyword>
<dbReference type="Pfam" id="PF01705">
    <property type="entry name" value="CX"/>
    <property type="match status" value="1"/>
</dbReference>
<keyword evidence="3" id="KW-0732">Signal</keyword>
<evidence type="ECO:0000256" key="3">
    <source>
        <dbReference type="SAM" id="SignalP"/>
    </source>
</evidence>
<feature type="signal peptide" evidence="3">
    <location>
        <begin position="1"/>
        <end position="18"/>
    </location>
</feature>
<proteinExistence type="predicted"/>
<organism evidence="5 6">
    <name type="scientific">Diploscapter pachys</name>
    <dbReference type="NCBI Taxonomy" id="2018661"/>
    <lineage>
        <taxon>Eukaryota</taxon>
        <taxon>Metazoa</taxon>
        <taxon>Ecdysozoa</taxon>
        <taxon>Nematoda</taxon>
        <taxon>Chromadorea</taxon>
        <taxon>Rhabditida</taxon>
        <taxon>Rhabditina</taxon>
        <taxon>Rhabditomorpha</taxon>
        <taxon>Rhabditoidea</taxon>
        <taxon>Rhabditidae</taxon>
        <taxon>Diploscapter</taxon>
    </lineage>
</organism>
<dbReference type="AlphaFoldDB" id="A0A2A2JKS6"/>
<keyword evidence="2" id="KW-0812">Transmembrane</keyword>
<name>A0A2A2JKS6_9BILA</name>
<feature type="chain" id="PRO_5013353559" description="CX domain-containing protein" evidence="3">
    <location>
        <begin position="19"/>
        <end position="210"/>
    </location>
</feature>
<feature type="transmembrane region" description="Helical" evidence="2">
    <location>
        <begin position="164"/>
        <end position="187"/>
    </location>
</feature>
<evidence type="ECO:0000259" key="4">
    <source>
        <dbReference type="Pfam" id="PF01705"/>
    </source>
</evidence>
<gene>
    <name evidence="5" type="ORF">WR25_03963</name>
</gene>
<sequence>MRLCLLIIAICAVQTTFSKGGRGGGRGHSSGRSHSSSHSRSSSSRKFSYKTSTTGSIERTSLFRSTVFGGRYLSFAAGRHIIVAPALPIIFDKRHYYWDSSYINPNETYPTVCVNKIDPQDPQFGRVFYENETKPKEIAYGCEDEEAYCCGYECCEESGIFTGLFRLLILILVLSILCVFCIEAVRWTMHCCYMCRKGKNDQRENEPFSL</sequence>
<evidence type="ECO:0000313" key="6">
    <source>
        <dbReference type="Proteomes" id="UP000218231"/>
    </source>
</evidence>
<dbReference type="OrthoDB" id="5806435at2759"/>
<evidence type="ECO:0000256" key="1">
    <source>
        <dbReference type="SAM" id="MobiDB-lite"/>
    </source>
</evidence>
<keyword evidence="6" id="KW-1185">Reference proteome</keyword>
<dbReference type="PANTHER" id="PTHR47520:SF13">
    <property type="entry name" value="PROTEIN CBG10012"/>
    <property type="match status" value="1"/>
</dbReference>
<dbReference type="Proteomes" id="UP000218231">
    <property type="component" value="Unassembled WGS sequence"/>
</dbReference>
<accession>A0A2A2JKS6</accession>
<keyword evidence="2" id="KW-1133">Transmembrane helix</keyword>
<evidence type="ECO:0000313" key="5">
    <source>
        <dbReference type="EMBL" id="PAV62285.1"/>
    </source>
</evidence>
<feature type="domain" description="CX" evidence="4">
    <location>
        <begin position="96"/>
        <end position="156"/>
    </location>
</feature>
<feature type="region of interest" description="Disordered" evidence="1">
    <location>
        <begin position="20"/>
        <end position="50"/>
    </location>
</feature>
<evidence type="ECO:0000256" key="2">
    <source>
        <dbReference type="SAM" id="Phobius"/>
    </source>
</evidence>